<protein>
    <recommendedName>
        <fullName evidence="2">Myb-like domain-containing protein</fullName>
    </recommendedName>
</protein>
<feature type="chain" id="PRO_5004206093" description="Myb-like domain-containing protein" evidence="1">
    <location>
        <begin position="23"/>
        <end position="380"/>
    </location>
</feature>
<dbReference type="PANTHER" id="PTHR45023">
    <property type="match status" value="1"/>
</dbReference>
<feature type="domain" description="Myb-like" evidence="2">
    <location>
        <begin position="116"/>
        <end position="187"/>
    </location>
</feature>
<evidence type="ECO:0000259" key="2">
    <source>
        <dbReference type="PROSITE" id="PS50090"/>
    </source>
</evidence>
<reference evidence="3" key="1">
    <citation type="submission" date="2006-03" db="EMBL/GenBank/DDBJ databases">
        <title>Comparative genomics of Brassica oleracea and Arabidopsis thaliana reveals gene loss, fragmentation and dispersal following polyploidy.</title>
        <authorList>
            <person name="Town C.D."/>
            <person name="Cheung F."/>
            <person name="Maiti R."/>
            <person name="Crabtree J."/>
            <person name="Haas B.J."/>
            <person name="Wortman J.R."/>
            <person name="Hine E.E."/>
            <person name="Althoff R."/>
            <person name="Arbogast T."/>
            <person name="Tallon L.J."/>
            <person name="Teresa U.T."/>
            <person name="Trick M."/>
            <person name="Bancroft I."/>
        </authorList>
    </citation>
    <scope>NUCLEOTIDE SEQUENCE</scope>
</reference>
<evidence type="ECO:0000313" key="3">
    <source>
        <dbReference type="EMBL" id="ABD64940.1"/>
    </source>
</evidence>
<dbReference type="AlphaFoldDB" id="Q2A9X7"/>
<name>Q2A9X7_BRAOL</name>
<keyword evidence="1" id="KW-0732">Signal</keyword>
<evidence type="ECO:0000256" key="1">
    <source>
        <dbReference type="SAM" id="SignalP"/>
    </source>
</evidence>
<dbReference type="EMBL" id="AC183493">
    <property type="protein sequence ID" value="ABD64940.1"/>
    <property type="molecule type" value="Genomic_DNA"/>
</dbReference>
<dbReference type="Gene3D" id="1.10.10.60">
    <property type="entry name" value="Homeodomain-like"/>
    <property type="match status" value="1"/>
</dbReference>
<organism evidence="3">
    <name type="scientific">Brassica oleracea</name>
    <name type="common">Wild cabbage</name>
    <dbReference type="NCBI Taxonomy" id="3712"/>
    <lineage>
        <taxon>Eukaryota</taxon>
        <taxon>Viridiplantae</taxon>
        <taxon>Streptophyta</taxon>
        <taxon>Embryophyta</taxon>
        <taxon>Tracheophyta</taxon>
        <taxon>Spermatophyta</taxon>
        <taxon>Magnoliopsida</taxon>
        <taxon>eudicotyledons</taxon>
        <taxon>Gunneridae</taxon>
        <taxon>Pentapetalae</taxon>
        <taxon>rosids</taxon>
        <taxon>malvids</taxon>
        <taxon>Brassicales</taxon>
        <taxon>Brassicaceae</taxon>
        <taxon>Brassiceae</taxon>
        <taxon>Brassica</taxon>
    </lineage>
</organism>
<gene>
    <name evidence="3" type="ORF">24.t00018</name>
</gene>
<dbReference type="PANTHER" id="PTHR45023:SF4">
    <property type="entry name" value="GLYCINE-RICH PROTEIN-RELATED"/>
    <property type="match status" value="1"/>
</dbReference>
<dbReference type="InterPro" id="IPR001005">
    <property type="entry name" value="SANT/Myb"/>
</dbReference>
<accession>Q2A9X7</accession>
<dbReference type="PROSITE" id="PS50090">
    <property type="entry name" value="MYB_LIKE"/>
    <property type="match status" value="1"/>
</dbReference>
<sequence>MATSLSIGGSLVSLSLFLGVSSLDGDETPSRCLSSKHDGDGELSRWISSNGKGINQVFGTKLIAIQRVLEMDSNPFMHTGNFVDLLSQQSISFANYEDISTLSSSQLPSLHRDDVGERRERKTWTPTDDILLISSWLNTSKDPVVSNEQKAGTFWKRVAAYFNASPKAAGGEERTPNNCKQRWHKINDLVCKFCGAYEAATREKTSGCNENDVLKRAHEIYHNNLKKKFTLEHAWKELRNDQKWCEVASARNEGSSKKRKCEDAEVSSAFQPSESKRPADVKASKARGKATVAEEALTNGFQSMWDIKQKDLEVKERLSKMKILESLIAKTEPLAEYEEALKKKLISDLMWSQVSRSGALCYGVKSHGVYCRVEQSESGV</sequence>
<feature type="signal peptide" evidence="1">
    <location>
        <begin position="1"/>
        <end position="22"/>
    </location>
</feature>
<proteinExistence type="predicted"/>